<evidence type="ECO:0000256" key="12">
    <source>
        <dbReference type="ARBA" id="ARBA00023268"/>
    </source>
</evidence>
<evidence type="ECO:0000256" key="2">
    <source>
        <dbReference type="ARBA" id="ARBA00004726"/>
    </source>
</evidence>
<dbReference type="Proteomes" id="UP000005953">
    <property type="component" value="Unassembled WGS sequence"/>
</dbReference>
<dbReference type="UniPathway" id="UPA00277">
    <property type="reaction ID" value="UER00407"/>
</dbReference>
<dbReference type="InterPro" id="IPR015865">
    <property type="entry name" value="Riboflavin_kinase_bac/euk"/>
</dbReference>
<comment type="catalytic activity">
    <reaction evidence="13 15">
        <text>riboflavin + ATP = FMN + ADP + H(+)</text>
        <dbReference type="Rhea" id="RHEA:14357"/>
        <dbReference type="ChEBI" id="CHEBI:15378"/>
        <dbReference type="ChEBI" id="CHEBI:30616"/>
        <dbReference type="ChEBI" id="CHEBI:57986"/>
        <dbReference type="ChEBI" id="CHEBI:58210"/>
        <dbReference type="ChEBI" id="CHEBI:456216"/>
        <dbReference type="EC" id="2.7.1.26"/>
    </reaction>
</comment>
<dbReference type="InterPro" id="IPR014729">
    <property type="entry name" value="Rossmann-like_a/b/a_fold"/>
</dbReference>
<dbReference type="PIRSF" id="PIRSF004491">
    <property type="entry name" value="FAD_Synth"/>
    <property type="match status" value="1"/>
</dbReference>
<dbReference type="HOGENOM" id="CLU_048437_0_1_6"/>
<dbReference type="InterPro" id="IPR002606">
    <property type="entry name" value="Riboflavin_kinase_bac"/>
</dbReference>
<gene>
    <name evidence="17" type="ORF">MED297_18248</name>
</gene>
<keyword evidence="4 15" id="KW-0285">Flavoprotein</keyword>
<dbReference type="InterPro" id="IPR023465">
    <property type="entry name" value="Riboflavin_kinase_dom_sf"/>
</dbReference>
<organism evidence="17 18">
    <name type="scientific">Reinekea blandensis MED297</name>
    <dbReference type="NCBI Taxonomy" id="314283"/>
    <lineage>
        <taxon>Bacteria</taxon>
        <taxon>Pseudomonadati</taxon>
        <taxon>Pseudomonadota</taxon>
        <taxon>Gammaproteobacteria</taxon>
        <taxon>Oceanospirillales</taxon>
        <taxon>Saccharospirillaceae</taxon>
        <taxon>Reinekea</taxon>
    </lineage>
</organism>
<evidence type="ECO:0000256" key="5">
    <source>
        <dbReference type="ARBA" id="ARBA00022643"/>
    </source>
</evidence>
<sequence>MRVSRLPLSPLKPAAVTIGSFDGVHVGHQQIIQRLTRYAQANDLSSVVVTFEPQPREFLSPENAPARLSSLTDKALRLAELGVDHLVVLPFNRRLRSLSADDFVRSVLIDRLNTQWLQVGDDFRFGADRKGNVDFLRNYAFDVTDLPSQRVDGERVSSTLIRQAIAENDFNRAATLLGESFALSGRVVYGRQLGRTIGVPTANILLPHHRLPTDGVFAVSSAIDGKTIHGVANLGPKPTVGDHRLWLETHFFDYDGHLYGRSFASSCISGCGALKHLITLTR</sequence>
<dbReference type="OrthoDB" id="9803667at2"/>
<evidence type="ECO:0000256" key="8">
    <source>
        <dbReference type="ARBA" id="ARBA00022741"/>
    </source>
</evidence>
<keyword evidence="10 15" id="KW-0274">FAD</keyword>
<keyword evidence="8 15" id="KW-0547">Nucleotide-binding</keyword>
<dbReference type="Gene3D" id="3.40.50.620">
    <property type="entry name" value="HUPs"/>
    <property type="match status" value="1"/>
</dbReference>
<evidence type="ECO:0000256" key="6">
    <source>
        <dbReference type="ARBA" id="ARBA00022679"/>
    </source>
</evidence>
<evidence type="ECO:0000256" key="11">
    <source>
        <dbReference type="ARBA" id="ARBA00022840"/>
    </source>
</evidence>
<dbReference type="CDD" id="cd02064">
    <property type="entry name" value="FAD_synthetase_N"/>
    <property type="match status" value="1"/>
</dbReference>
<dbReference type="PANTHER" id="PTHR22749:SF6">
    <property type="entry name" value="RIBOFLAVIN KINASE"/>
    <property type="match status" value="1"/>
</dbReference>
<evidence type="ECO:0000256" key="1">
    <source>
        <dbReference type="ARBA" id="ARBA00002121"/>
    </source>
</evidence>
<evidence type="ECO:0000313" key="18">
    <source>
        <dbReference type="Proteomes" id="UP000005953"/>
    </source>
</evidence>
<evidence type="ECO:0000256" key="13">
    <source>
        <dbReference type="ARBA" id="ARBA00047880"/>
    </source>
</evidence>
<keyword evidence="6 15" id="KW-0808">Transferase</keyword>
<dbReference type="GO" id="GO:0009398">
    <property type="term" value="P:FMN biosynthetic process"/>
    <property type="evidence" value="ECO:0007669"/>
    <property type="project" value="UniProtKB-UniRule"/>
</dbReference>
<comment type="similarity">
    <text evidence="15">Belongs to the ribF family.</text>
</comment>
<comment type="caution">
    <text evidence="17">The sequence shown here is derived from an EMBL/GenBank/DDBJ whole genome shotgun (WGS) entry which is preliminary data.</text>
</comment>
<dbReference type="EMBL" id="AAOE01000055">
    <property type="protein sequence ID" value="EAR07244.1"/>
    <property type="molecule type" value="Genomic_DNA"/>
</dbReference>
<keyword evidence="9 15" id="KW-0418">Kinase</keyword>
<dbReference type="GO" id="GO:0005524">
    <property type="term" value="F:ATP binding"/>
    <property type="evidence" value="ECO:0007669"/>
    <property type="project" value="UniProtKB-UniRule"/>
</dbReference>
<evidence type="ECO:0000259" key="16">
    <source>
        <dbReference type="SMART" id="SM00904"/>
    </source>
</evidence>
<proteinExistence type="inferred from homology"/>
<evidence type="ECO:0000256" key="3">
    <source>
        <dbReference type="ARBA" id="ARBA00005201"/>
    </source>
</evidence>
<dbReference type="Pfam" id="PF01687">
    <property type="entry name" value="Flavokinase"/>
    <property type="match status" value="1"/>
</dbReference>
<accession>A4BKV3</accession>
<dbReference type="NCBIfam" id="TIGR00083">
    <property type="entry name" value="ribF"/>
    <property type="match status" value="1"/>
</dbReference>
<dbReference type="EC" id="2.7.1.26" evidence="15"/>
<keyword evidence="5 15" id="KW-0288">FMN</keyword>
<evidence type="ECO:0000256" key="7">
    <source>
        <dbReference type="ARBA" id="ARBA00022695"/>
    </source>
</evidence>
<dbReference type="PANTHER" id="PTHR22749">
    <property type="entry name" value="RIBOFLAVIN KINASE/FMN ADENYLYLTRANSFERASE"/>
    <property type="match status" value="1"/>
</dbReference>
<evidence type="ECO:0000256" key="15">
    <source>
        <dbReference type="PIRNR" id="PIRNR004491"/>
    </source>
</evidence>
<protein>
    <recommendedName>
        <fullName evidence="15">Riboflavin biosynthesis protein</fullName>
    </recommendedName>
    <domain>
        <recommendedName>
            <fullName evidence="15">Riboflavin kinase</fullName>
            <ecNumber evidence="15">2.7.1.26</ecNumber>
        </recommendedName>
        <alternativeName>
            <fullName evidence="15">Flavokinase</fullName>
        </alternativeName>
    </domain>
    <domain>
        <recommendedName>
            <fullName evidence="15">FMN adenylyltransferase</fullName>
            <ecNumber evidence="15">2.7.7.2</ecNumber>
        </recommendedName>
        <alternativeName>
            <fullName evidence="15">FAD pyrophosphorylase</fullName>
        </alternativeName>
        <alternativeName>
            <fullName evidence="15">FAD synthase</fullName>
        </alternativeName>
    </domain>
</protein>
<comment type="pathway">
    <text evidence="3 15">Cofactor biosynthesis; FMN biosynthesis; FMN from riboflavin (ATP route): step 1/1.</text>
</comment>
<evidence type="ECO:0000256" key="10">
    <source>
        <dbReference type="ARBA" id="ARBA00022827"/>
    </source>
</evidence>
<dbReference type="RefSeq" id="WP_008044128.1">
    <property type="nucleotide sequence ID" value="NZ_CH724151.1"/>
</dbReference>
<feature type="domain" description="Riboflavin kinase" evidence="16">
    <location>
        <begin position="176"/>
        <end position="269"/>
    </location>
</feature>
<dbReference type="GO" id="GO:0003919">
    <property type="term" value="F:FMN adenylyltransferase activity"/>
    <property type="evidence" value="ECO:0007669"/>
    <property type="project" value="UniProtKB-UniRule"/>
</dbReference>
<reference evidence="17 18" key="1">
    <citation type="submission" date="2006-02" db="EMBL/GenBank/DDBJ databases">
        <authorList>
            <person name="Pinhassi J."/>
            <person name="Pedros-Alio C."/>
            <person name="Ferriera S."/>
            <person name="Johnson J."/>
            <person name="Kravitz S."/>
            <person name="Halpern A."/>
            <person name="Remington K."/>
            <person name="Beeson K."/>
            <person name="Tran B."/>
            <person name="Rogers Y.-H."/>
            <person name="Friedman R."/>
            <person name="Venter J.C."/>
        </authorList>
    </citation>
    <scope>NUCLEOTIDE SEQUENCE [LARGE SCALE GENOMIC DNA]</scope>
    <source>
        <strain evidence="17 18">MED297</strain>
    </source>
</reference>
<dbReference type="SUPFAM" id="SSF52374">
    <property type="entry name" value="Nucleotidylyl transferase"/>
    <property type="match status" value="1"/>
</dbReference>
<dbReference type="UniPathway" id="UPA00276">
    <property type="reaction ID" value="UER00406"/>
</dbReference>
<dbReference type="Pfam" id="PF06574">
    <property type="entry name" value="FAD_syn"/>
    <property type="match status" value="1"/>
</dbReference>
<keyword evidence="11 15" id="KW-0067">ATP-binding</keyword>
<keyword evidence="7 15" id="KW-0548">Nucleotidyltransferase</keyword>
<evidence type="ECO:0000313" key="17">
    <source>
        <dbReference type="EMBL" id="EAR07244.1"/>
    </source>
</evidence>
<dbReference type="GO" id="GO:0006747">
    <property type="term" value="P:FAD biosynthetic process"/>
    <property type="evidence" value="ECO:0007669"/>
    <property type="project" value="UniProtKB-UniRule"/>
</dbReference>
<dbReference type="STRING" id="314283.MED297_18248"/>
<dbReference type="AlphaFoldDB" id="A4BKV3"/>
<evidence type="ECO:0000256" key="14">
    <source>
        <dbReference type="ARBA" id="ARBA00049494"/>
    </source>
</evidence>
<name>A4BKV3_9GAMM</name>
<dbReference type="InterPro" id="IPR023468">
    <property type="entry name" value="Riboflavin_kinase"/>
</dbReference>
<dbReference type="EC" id="2.7.7.2" evidence="15"/>
<dbReference type="SUPFAM" id="SSF82114">
    <property type="entry name" value="Riboflavin kinase-like"/>
    <property type="match status" value="1"/>
</dbReference>
<dbReference type="GO" id="GO:0008531">
    <property type="term" value="F:riboflavin kinase activity"/>
    <property type="evidence" value="ECO:0007669"/>
    <property type="project" value="UniProtKB-UniRule"/>
</dbReference>
<dbReference type="InterPro" id="IPR015864">
    <property type="entry name" value="FAD_synthase"/>
</dbReference>
<keyword evidence="12" id="KW-0511">Multifunctional enzyme</keyword>
<dbReference type="SMART" id="SM00904">
    <property type="entry name" value="Flavokinase"/>
    <property type="match status" value="1"/>
</dbReference>
<comment type="catalytic activity">
    <reaction evidence="14 15">
        <text>FMN + ATP + H(+) = FAD + diphosphate</text>
        <dbReference type="Rhea" id="RHEA:17237"/>
        <dbReference type="ChEBI" id="CHEBI:15378"/>
        <dbReference type="ChEBI" id="CHEBI:30616"/>
        <dbReference type="ChEBI" id="CHEBI:33019"/>
        <dbReference type="ChEBI" id="CHEBI:57692"/>
        <dbReference type="ChEBI" id="CHEBI:58210"/>
        <dbReference type="EC" id="2.7.7.2"/>
    </reaction>
</comment>
<dbReference type="Gene3D" id="2.40.30.30">
    <property type="entry name" value="Riboflavin kinase-like"/>
    <property type="match status" value="1"/>
</dbReference>
<keyword evidence="18" id="KW-1185">Reference proteome</keyword>
<dbReference type="GO" id="GO:0009231">
    <property type="term" value="P:riboflavin biosynthetic process"/>
    <property type="evidence" value="ECO:0007669"/>
    <property type="project" value="InterPro"/>
</dbReference>
<evidence type="ECO:0000256" key="9">
    <source>
        <dbReference type="ARBA" id="ARBA00022777"/>
    </source>
</evidence>
<comment type="function">
    <text evidence="1">Catalyzes the phosphorylation of riboflavin to FMN followed by the adenylation of FMN to FAD.</text>
</comment>
<comment type="pathway">
    <text evidence="2 15">Cofactor biosynthesis; FAD biosynthesis; FAD from FMN: step 1/1.</text>
</comment>
<evidence type="ECO:0000256" key="4">
    <source>
        <dbReference type="ARBA" id="ARBA00022630"/>
    </source>
</evidence>
<dbReference type="FunFam" id="3.40.50.620:FF:000021">
    <property type="entry name" value="Riboflavin biosynthesis protein"/>
    <property type="match status" value="1"/>
</dbReference>